<feature type="non-terminal residue" evidence="3">
    <location>
        <position position="588"/>
    </location>
</feature>
<dbReference type="InterPro" id="IPR008969">
    <property type="entry name" value="CarboxyPept-like_regulatory"/>
</dbReference>
<feature type="domain" description="TonB-dependent receptor plug" evidence="2">
    <location>
        <begin position="133"/>
        <end position="241"/>
    </location>
</feature>
<dbReference type="InterPro" id="IPR023996">
    <property type="entry name" value="TonB-dep_OMP_SusC/RagA"/>
</dbReference>
<dbReference type="SUPFAM" id="SSF49464">
    <property type="entry name" value="Carboxypeptidase regulatory domain-like"/>
    <property type="match status" value="1"/>
</dbReference>
<dbReference type="InterPro" id="IPR012910">
    <property type="entry name" value="Plug_dom"/>
</dbReference>
<keyword evidence="3" id="KW-0675">Receptor</keyword>
<organism evidence="3">
    <name type="scientific">termite gut metagenome</name>
    <dbReference type="NCBI Taxonomy" id="433724"/>
    <lineage>
        <taxon>unclassified sequences</taxon>
        <taxon>metagenomes</taxon>
        <taxon>organismal metagenomes</taxon>
    </lineage>
</organism>
<dbReference type="FunFam" id="2.60.40.1120:FF:000003">
    <property type="entry name" value="Outer membrane protein Omp121"/>
    <property type="match status" value="1"/>
</dbReference>
<sequence>MRKCNLLKTRRKVYSKDIPKVLLLFFLFSALCFVIPLGAQNRQITGTVFDAVSEEPLIGVSVVVKGTPRGTVTDLNGQFAIDVPAGSILELSYIGYVKQEVAVGNQSYIRVSLQENTKLIDEVVVVGFGTQKKVNLTGAVGVATAKDIQDRPVVMAAQALQGIVPGLNISQNSGTLDSKPSIKIRGRGTLNNDQVSGNPLILIDGIEGDINAINPQDIENISVLKDAAASSIYGSKAPFGVILITTKKGKAGKTAVNYSNNFRVTSPVLLPEFPDSYTFALYFNDGCVNVPGWGPHFNDNWLQGIKDYQEGKTNVAAHVFPNNPNLYDDGFDPRGIYNGATDVGGIDNRDYYKELIRDQVFSQEHNINLSGGNDKVNYYTSLGLRDQNGLMVYNQDTYQRYSVTGKVSYAVNEWITAAYSHRFVRDNYDRPSQMTDDLFKTIGRQCWPVLPLNDGNGNLFEWRAVELRDGGNDKATTDNSYQQIQLTFEPVKDWKIFADANYSIKNYNRHWDIFPLYHYDVNNDPYVYSEQAGGNVHEEYQKDNLFGLNLYTEYSLTVKEKNNFKAMIGFQEQQMSQLKFGLQRNGII</sequence>
<evidence type="ECO:0000256" key="1">
    <source>
        <dbReference type="SAM" id="Phobius"/>
    </source>
</evidence>
<dbReference type="SUPFAM" id="SSF56935">
    <property type="entry name" value="Porins"/>
    <property type="match status" value="1"/>
</dbReference>
<dbReference type="InterPro" id="IPR039426">
    <property type="entry name" value="TonB-dep_rcpt-like"/>
</dbReference>
<dbReference type="InterPro" id="IPR037066">
    <property type="entry name" value="Plug_dom_sf"/>
</dbReference>
<keyword evidence="1" id="KW-0472">Membrane</keyword>
<dbReference type="Pfam" id="PF13715">
    <property type="entry name" value="CarbopepD_reg_2"/>
    <property type="match status" value="1"/>
</dbReference>
<dbReference type="EMBL" id="SNRY01004331">
    <property type="protein sequence ID" value="KAA6318013.1"/>
    <property type="molecule type" value="Genomic_DNA"/>
</dbReference>
<evidence type="ECO:0000313" key="3">
    <source>
        <dbReference type="EMBL" id="KAA6318013.1"/>
    </source>
</evidence>
<comment type="caution">
    <text evidence="3">The sequence shown here is derived from an EMBL/GenBank/DDBJ whole genome shotgun (WGS) entry which is preliminary data.</text>
</comment>
<dbReference type="Gene3D" id="2.170.130.10">
    <property type="entry name" value="TonB-dependent receptor, plug domain"/>
    <property type="match status" value="1"/>
</dbReference>
<keyword evidence="1" id="KW-1133">Transmembrane helix</keyword>
<gene>
    <name evidence="3" type="ORF">EZS27_031923</name>
</gene>
<dbReference type="AlphaFoldDB" id="A0A5J4QBQ7"/>
<keyword evidence="1" id="KW-0812">Transmembrane</keyword>
<dbReference type="Gene3D" id="2.60.40.1120">
    <property type="entry name" value="Carboxypeptidase-like, regulatory domain"/>
    <property type="match status" value="1"/>
</dbReference>
<proteinExistence type="predicted"/>
<dbReference type="NCBIfam" id="TIGR04057">
    <property type="entry name" value="SusC_RagA_signa"/>
    <property type="match status" value="1"/>
</dbReference>
<dbReference type="PROSITE" id="PS52016">
    <property type="entry name" value="TONB_DEPENDENT_REC_3"/>
    <property type="match status" value="1"/>
</dbReference>
<feature type="transmembrane region" description="Helical" evidence="1">
    <location>
        <begin position="21"/>
        <end position="39"/>
    </location>
</feature>
<dbReference type="Pfam" id="PF07715">
    <property type="entry name" value="Plug"/>
    <property type="match status" value="1"/>
</dbReference>
<name>A0A5J4QBQ7_9ZZZZ</name>
<dbReference type="NCBIfam" id="TIGR04056">
    <property type="entry name" value="OMP_RagA_SusC"/>
    <property type="match status" value="1"/>
</dbReference>
<reference evidence="3" key="1">
    <citation type="submission" date="2019-03" db="EMBL/GenBank/DDBJ databases">
        <title>Single cell metagenomics reveals metabolic interactions within the superorganism composed of flagellate Streblomastix strix and complex community of Bacteroidetes bacteria on its surface.</title>
        <authorList>
            <person name="Treitli S.C."/>
            <person name="Kolisko M."/>
            <person name="Husnik F."/>
            <person name="Keeling P."/>
            <person name="Hampl V."/>
        </authorList>
    </citation>
    <scope>NUCLEOTIDE SEQUENCE</scope>
    <source>
        <strain evidence="3">STM</strain>
    </source>
</reference>
<accession>A0A5J4QBQ7</accession>
<dbReference type="InterPro" id="IPR023997">
    <property type="entry name" value="TonB-dep_OMP_SusC/RagA_CS"/>
</dbReference>
<evidence type="ECO:0000259" key="2">
    <source>
        <dbReference type="Pfam" id="PF07715"/>
    </source>
</evidence>
<protein>
    <submittedName>
        <fullName evidence="3">TonB-dependent receptor SusC</fullName>
    </submittedName>
</protein>